<evidence type="ECO:0000313" key="2">
    <source>
        <dbReference type="EMBL" id="TCK72872.1"/>
    </source>
</evidence>
<organism evidence="2 3">
    <name type="scientific">Acidipila rosea</name>
    <dbReference type="NCBI Taxonomy" id="768535"/>
    <lineage>
        <taxon>Bacteria</taxon>
        <taxon>Pseudomonadati</taxon>
        <taxon>Acidobacteriota</taxon>
        <taxon>Terriglobia</taxon>
        <taxon>Terriglobales</taxon>
        <taxon>Acidobacteriaceae</taxon>
        <taxon>Acidipila</taxon>
    </lineage>
</organism>
<name>A0A4R1L486_9BACT</name>
<protein>
    <recommendedName>
        <fullName evidence="1">DUF5666 domain-containing protein</fullName>
    </recommendedName>
</protein>
<evidence type="ECO:0000313" key="3">
    <source>
        <dbReference type="Proteomes" id="UP000295210"/>
    </source>
</evidence>
<dbReference type="AlphaFoldDB" id="A0A4R1L486"/>
<gene>
    <name evidence="2" type="ORF">C7378_2466</name>
</gene>
<dbReference type="InterPro" id="IPR043724">
    <property type="entry name" value="DUF5666"/>
</dbReference>
<dbReference type="RefSeq" id="WP_131996866.1">
    <property type="nucleotide sequence ID" value="NZ_SMGK01000003.1"/>
</dbReference>
<dbReference type="EMBL" id="SMGK01000003">
    <property type="protein sequence ID" value="TCK72872.1"/>
    <property type="molecule type" value="Genomic_DNA"/>
</dbReference>
<sequence>MKKLFGTIVAIILIAGVAYAHGGMEHIMGTVVSMTDNSITVKTMAGKTQTVSTTADTKYTQMDKPVAMKDLKEGDRVVIEVAKKDGKLIAVEVKVGMAGMKGMHGDMSRMSMDQDGGAIFAPKNCFGTSLPVGTSPLVA</sequence>
<evidence type="ECO:0000259" key="1">
    <source>
        <dbReference type="Pfam" id="PF18914"/>
    </source>
</evidence>
<dbReference type="OrthoDB" id="122788at2"/>
<proteinExistence type="predicted"/>
<accession>A0A4R1L486</accession>
<feature type="domain" description="DUF5666" evidence="1">
    <location>
        <begin position="29"/>
        <end position="94"/>
    </location>
</feature>
<comment type="caution">
    <text evidence="2">The sequence shown here is derived from an EMBL/GenBank/DDBJ whole genome shotgun (WGS) entry which is preliminary data.</text>
</comment>
<keyword evidence="3" id="KW-1185">Reference proteome</keyword>
<dbReference type="Proteomes" id="UP000295210">
    <property type="component" value="Unassembled WGS sequence"/>
</dbReference>
<reference evidence="2 3" key="1">
    <citation type="submission" date="2019-03" db="EMBL/GenBank/DDBJ databases">
        <title>Genomic Encyclopedia of Type Strains, Phase IV (KMG-IV): sequencing the most valuable type-strain genomes for metagenomic binning, comparative biology and taxonomic classification.</title>
        <authorList>
            <person name="Goeker M."/>
        </authorList>
    </citation>
    <scope>NUCLEOTIDE SEQUENCE [LARGE SCALE GENOMIC DNA]</scope>
    <source>
        <strain evidence="2 3">DSM 103428</strain>
    </source>
</reference>
<dbReference type="Pfam" id="PF18914">
    <property type="entry name" value="DUF5666"/>
    <property type="match status" value="1"/>
</dbReference>